<gene>
    <name evidence="2" type="ORF">ACFP85_05940</name>
</gene>
<comment type="caution">
    <text evidence="2">The sequence shown here is derived from an EMBL/GenBank/DDBJ whole genome shotgun (WGS) entry which is preliminary data.</text>
</comment>
<evidence type="ECO:0000259" key="1">
    <source>
        <dbReference type="Pfam" id="PF02190"/>
    </source>
</evidence>
<evidence type="ECO:0000313" key="2">
    <source>
        <dbReference type="EMBL" id="MFC6439685.1"/>
    </source>
</evidence>
<organism evidence="2 3">
    <name type="scientific">Pseudobowmanella zhangzhouensis</name>
    <dbReference type="NCBI Taxonomy" id="1537679"/>
    <lineage>
        <taxon>Bacteria</taxon>
        <taxon>Pseudomonadati</taxon>
        <taxon>Pseudomonadota</taxon>
        <taxon>Gammaproteobacteria</taxon>
        <taxon>Alteromonadales</taxon>
        <taxon>Alteromonadaceae</taxon>
    </lineage>
</organism>
<dbReference type="Pfam" id="PF02190">
    <property type="entry name" value="LON_substr_bdg"/>
    <property type="match status" value="1"/>
</dbReference>
<dbReference type="Gene3D" id="1.10.4060.10">
    <property type="entry name" value="BPP1347 like domain"/>
    <property type="match status" value="1"/>
</dbReference>
<evidence type="ECO:0000313" key="3">
    <source>
        <dbReference type="Proteomes" id="UP001596364"/>
    </source>
</evidence>
<proteinExistence type="predicted"/>
<dbReference type="InterPro" id="IPR003111">
    <property type="entry name" value="Lon_prtase_N"/>
</dbReference>
<dbReference type="RefSeq" id="WP_131256576.1">
    <property type="nucleotide sequence ID" value="NZ_JBHSUS010000001.1"/>
</dbReference>
<sequence length="198" mass="22270">MTLQHQPPESLAVFPLPIFLLPGGATRLRIFEQRYLRMVKEASRGDGFALTVLDPNRPESCTPIAAWVSITDFATLPDGLLSIDVMANQLVELTNIHSEPDGLRRATITHYPHWPEHGQSLDNQQLATLLENLFAEHPELNNLYPAPRWQNANWVCARWLELLPINATSKVGFLAADSFTECERQLINMVVDKTSCAE</sequence>
<dbReference type="EMBL" id="JBHSUS010000001">
    <property type="protein sequence ID" value="MFC6439685.1"/>
    <property type="molecule type" value="Genomic_DNA"/>
</dbReference>
<feature type="domain" description="Lon N-terminal" evidence="1">
    <location>
        <begin position="11"/>
        <end position="144"/>
    </location>
</feature>
<dbReference type="SUPFAM" id="SSF88697">
    <property type="entry name" value="PUA domain-like"/>
    <property type="match status" value="1"/>
</dbReference>
<dbReference type="Gene3D" id="2.30.130.40">
    <property type="entry name" value="LON domain-like"/>
    <property type="match status" value="1"/>
</dbReference>
<accession>A0ABW1XLM4</accession>
<dbReference type="InterPro" id="IPR015947">
    <property type="entry name" value="PUA-like_sf"/>
</dbReference>
<keyword evidence="3" id="KW-1185">Reference proteome</keyword>
<dbReference type="InterPro" id="IPR046336">
    <property type="entry name" value="Lon_prtase_N_sf"/>
</dbReference>
<protein>
    <submittedName>
        <fullName evidence="2">LON peptidase substrate-binding domain-containing protein</fullName>
    </submittedName>
</protein>
<reference evidence="3" key="1">
    <citation type="journal article" date="2019" name="Int. J. Syst. Evol. Microbiol.">
        <title>The Global Catalogue of Microorganisms (GCM) 10K type strain sequencing project: providing services to taxonomists for standard genome sequencing and annotation.</title>
        <authorList>
            <consortium name="The Broad Institute Genomics Platform"/>
            <consortium name="The Broad Institute Genome Sequencing Center for Infectious Disease"/>
            <person name="Wu L."/>
            <person name="Ma J."/>
        </authorList>
    </citation>
    <scope>NUCLEOTIDE SEQUENCE [LARGE SCALE GENOMIC DNA]</scope>
    <source>
        <strain evidence="3">CGMCC 1.16031</strain>
    </source>
</reference>
<name>A0ABW1XLM4_9ALTE</name>
<dbReference type="Proteomes" id="UP001596364">
    <property type="component" value="Unassembled WGS sequence"/>
</dbReference>